<evidence type="ECO:0000256" key="5">
    <source>
        <dbReference type="ARBA" id="ARBA00022695"/>
    </source>
</evidence>
<keyword evidence="3" id="KW-0808">Transferase</keyword>
<dbReference type="EMBL" id="BARV01000105">
    <property type="protein sequence ID" value="GAH93430.1"/>
    <property type="molecule type" value="Genomic_DNA"/>
</dbReference>
<dbReference type="GO" id="GO:0008033">
    <property type="term" value="P:tRNA processing"/>
    <property type="evidence" value="ECO:0007669"/>
    <property type="project" value="UniProtKB-KW"/>
</dbReference>
<dbReference type="GO" id="GO:0046872">
    <property type="term" value="F:metal ion binding"/>
    <property type="evidence" value="ECO:0007669"/>
    <property type="project" value="UniProtKB-KW"/>
</dbReference>
<evidence type="ECO:0000313" key="12">
    <source>
        <dbReference type="EMBL" id="GAH93430.1"/>
    </source>
</evidence>
<keyword evidence="8" id="KW-0460">Magnesium</keyword>
<keyword evidence="2" id="KW-0820">tRNA-binding</keyword>
<evidence type="ECO:0000256" key="3">
    <source>
        <dbReference type="ARBA" id="ARBA00022679"/>
    </source>
</evidence>
<feature type="domain" description="tRNA nucleotidyltransferase/poly(A) polymerase RNA and SrmB- binding" evidence="11">
    <location>
        <begin position="181"/>
        <end position="236"/>
    </location>
</feature>
<gene>
    <name evidence="12" type="ORF">S06H3_00562</name>
</gene>
<sequence length="375" mass="43278">MAKLKSLAKHQKKSVLNKALDFFIKSIYHAYLVGGYVRDTTLGLKPVDIDIVVEGNAVKAAKALNLKLKGKLCVYEEFGTASIITEAERIDLASARVEKYSSPAKLPHVYPSTIIEDLNRRDFTINAMVMSISKEDFGEIFDPFNGLKDIKKGLIRVLHKNSFNDDPTRIFRALRYKNRFGFKIEKKTKILMKEAINKRMIQQLSDQRILNEIKLIFSEEKYQETIKDLSDLLIYKIKKKDLELLPLLGPNRIYLYLSKLDTDGFPLKTEERDIMQDLNKIGSTISRLEKASTNSTICNILYPISDQIIEIIPLIHQELKGKINTYSKLKKIKPFIKGNDLKKLGVRQNKNFKNLLRKMLDLQLDKKIKSKKSYY</sequence>
<evidence type="ECO:0000256" key="8">
    <source>
        <dbReference type="ARBA" id="ARBA00022842"/>
    </source>
</evidence>
<evidence type="ECO:0000259" key="10">
    <source>
        <dbReference type="Pfam" id="PF01743"/>
    </source>
</evidence>
<evidence type="ECO:0000256" key="9">
    <source>
        <dbReference type="ARBA" id="ARBA00022884"/>
    </source>
</evidence>
<evidence type="ECO:0000256" key="1">
    <source>
        <dbReference type="ARBA" id="ARBA00001946"/>
    </source>
</evidence>
<dbReference type="SUPFAM" id="SSF81301">
    <property type="entry name" value="Nucleotidyltransferase"/>
    <property type="match status" value="1"/>
</dbReference>
<reference evidence="12" key="1">
    <citation type="journal article" date="2014" name="Front. Microbiol.">
        <title>High frequency of phylogenetically diverse reductive dehalogenase-homologous genes in deep subseafloor sedimentary metagenomes.</title>
        <authorList>
            <person name="Kawai M."/>
            <person name="Futagami T."/>
            <person name="Toyoda A."/>
            <person name="Takaki Y."/>
            <person name="Nishi S."/>
            <person name="Hori S."/>
            <person name="Arai W."/>
            <person name="Tsubouchi T."/>
            <person name="Morono Y."/>
            <person name="Uchiyama I."/>
            <person name="Ito T."/>
            <person name="Fujiyama A."/>
            <person name="Inagaki F."/>
            <person name="Takami H."/>
        </authorList>
    </citation>
    <scope>NUCLEOTIDE SEQUENCE</scope>
    <source>
        <strain evidence="12">Expedition CK06-06</strain>
    </source>
</reference>
<keyword evidence="9" id="KW-0694">RNA-binding</keyword>
<name>X1KIH9_9ZZZZ</name>
<dbReference type="GO" id="GO:0016779">
    <property type="term" value="F:nucleotidyltransferase activity"/>
    <property type="evidence" value="ECO:0007669"/>
    <property type="project" value="UniProtKB-KW"/>
</dbReference>
<dbReference type="CDD" id="cd05398">
    <property type="entry name" value="NT_ClassII-CCAase"/>
    <property type="match status" value="1"/>
</dbReference>
<accession>X1KIH9</accession>
<dbReference type="Pfam" id="PF12627">
    <property type="entry name" value="PolyA_pol_RNAbd"/>
    <property type="match status" value="1"/>
</dbReference>
<dbReference type="InterPro" id="IPR032828">
    <property type="entry name" value="PolyA_RNA-bd"/>
</dbReference>
<dbReference type="InterPro" id="IPR002646">
    <property type="entry name" value="PolA_pol_head_dom"/>
</dbReference>
<comment type="cofactor">
    <cofactor evidence="1">
        <name>Mg(2+)</name>
        <dbReference type="ChEBI" id="CHEBI:18420"/>
    </cofactor>
</comment>
<dbReference type="SUPFAM" id="SSF81891">
    <property type="entry name" value="Poly A polymerase C-terminal region-like"/>
    <property type="match status" value="1"/>
</dbReference>
<protein>
    <recommendedName>
        <fullName evidence="13">Poly A polymerase head domain-containing protein</fullName>
    </recommendedName>
</protein>
<dbReference type="PANTHER" id="PTHR47788:SF1">
    <property type="entry name" value="A-ADDING TRNA NUCLEOTIDYLTRANSFERASE"/>
    <property type="match status" value="1"/>
</dbReference>
<dbReference type="GO" id="GO:0000166">
    <property type="term" value="F:nucleotide binding"/>
    <property type="evidence" value="ECO:0007669"/>
    <property type="project" value="UniProtKB-KW"/>
</dbReference>
<keyword evidence="4" id="KW-0819">tRNA processing</keyword>
<dbReference type="PANTHER" id="PTHR47788">
    <property type="entry name" value="POLYA POLYMERASE"/>
    <property type="match status" value="1"/>
</dbReference>
<keyword evidence="7" id="KW-0547">Nucleotide-binding</keyword>
<evidence type="ECO:0000256" key="2">
    <source>
        <dbReference type="ARBA" id="ARBA00022555"/>
    </source>
</evidence>
<evidence type="ECO:0000256" key="4">
    <source>
        <dbReference type="ARBA" id="ARBA00022694"/>
    </source>
</evidence>
<dbReference type="GO" id="GO:0000049">
    <property type="term" value="F:tRNA binding"/>
    <property type="evidence" value="ECO:0007669"/>
    <property type="project" value="UniProtKB-KW"/>
</dbReference>
<dbReference type="AlphaFoldDB" id="X1KIH9"/>
<evidence type="ECO:0000259" key="11">
    <source>
        <dbReference type="Pfam" id="PF12627"/>
    </source>
</evidence>
<dbReference type="Gene3D" id="1.10.3090.10">
    <property type="entry name" value="cca-adding enzyme, domain 2"/>
    <property type="match status" value="2"/>
</dbReference>
<comment type="caution">
    <text evidence="12">The sequence shown here is derived from an EMBL/GenBank/DDBJ whole genome shotgun (WGS) entry which is preliminary data.</text>
</comment>
<evidence type="ECO:0000256" key="7">
    <source>
        <dbReference type="ARBA" id="ARBA00022741"/>
    </source>
</evidence>
<evidence type="ECO:0000256" key="6">
    <source>
        <dbReference type="ARBA" id="ARBA00022723"/>
    </source>
</evidence>
<evidence type="ECO:0008006" key="13">
    <source>
        <dbReference type="Google" id="ProtNLM"/>
    </source>
</evidence>
<proteinExistence type="predicted"/>
<dbReference type="Pfam" id="PF01743">
    <property type="entry name" value="PolyA_pol"/>
    <property type="match status" value="1"/>
</dbReference>
<dbReference type="InterPro" id="IPR043519">
    <property type="entry name" value="NT_sf"/>
</dbReference>
<organism evidence="12">
    <name type="scientific">marine sediment metagenome</name>
    <dbReference type="NCBI Taxonomy" id="412755"/>
    <lineage>
        <taxon>unclassified sequences</taxon>
        <taxon>metagenomes</taxon>
        <taxon>ecological metagenomes</taxon>
    </lineage>
</organism>
<feature type="domain" description="Poly A polymerase head" evidence="10">
    <location>
        <begin position="30"/>
        <end position="156"/>
    </location>
</feature>
<dbReference type="InterPro" id="IPR052390">
    <property type="entry name" value="tRNA_nt/polyA_polymerase"/>
</dbReference>
<keyword evidence="5" id="KW-0548">Nucleotidyltransferase</keyword>
<keyword evidence="6" id="KW-0479">Metal-binding</keyword>
<dbReference type="Gene3D" id="3.30.460.10">
    <property type="entry name" value="Beta Polymerase, domain 2"/>
    <property type="match status" value="1"/>
</dbReference>